<protein>
    <recommendedName>
        <fullName evidence="6">Na(+)/H(+) antiporter NhaA</fullName>
    </recommendedName>
    <alternativeName>
        <fullName evidence="6">Sodium/proton antiporter NhaA</fullName>
    </alternativeName>
</protein>
<evidence type="ECO:0000256" key="6">
    <source>
        <dbReference type="HAMAP-Rule" id="MF_01844"/>
    </source>
</evidence>
<comment type="function">
    <text evidence="6">Na(+)/H(+) antiporter that extrudes sodium in exchange for external protons.</text>
</comment>
<dbReference type="HAMAP" id="MF_01844">
    <property type="entry name" value="NhaA"/>
    <property type="match status" value="1"/>
</dbReference>
<keyword evidence="6" id="KW-0050">Antiport</keyword>
<organism evidence="7">
    <name type="scientific">Prevotella sp. GTC17254</name>
    <dbReference type="NCBI Taxonomy" id="3236794"/>
    <lineage>
        <taxon>Bacteria</taxon>
        <taxon>Pseudomonadati</taxon>
        <taxon>Bacteroidota</taxon>
        <taxon>Bacteroidia</taxon>
        <taxon>Bacteroidales</taxon>
        <taxon>Prevotellaceae</taxon>
        <taxon>Prevotella</taxon>
    </lineage>
</organism>
<comment type="subcellular location">
    <subcellularLocation>
        <location evidence="1">Cell inner membrane</location>
        <topology evidence="1">Multi-pass membrane protein</topology>
    </subcellularLocation>
    <subcellularLocation>
        <location evidence="6">Cell membrane</location>
        <topology evidence="6">Multi-pass membrane protein</topology>
    </subcellularLocation>
</comment>
<evidence type="ECO:0000256" key="4">
    <source>
        <dbReference type="ARBA" id="ARBA00022989"/>
    </source>
</evidence>
<comment type="catalytic activity">
    <reaction evidence="6">
        <text>Na(+)(in) + 2 H(+)(out) = Na(+)(out) + 2 H(+)(in)</text>
        <dbReference type="Rhea" id="RHEA:29251"/>
        <dbReference type="ChEBI" id="CHEBI:15378"/>
        <dbReference type="ChEBI" id="CHEBI:29101"/>
    </reaction>
</comment>
<dbReference type="GO" id="GO:0015385">
    <property type="term" value="F:sodium:proton antiporter activity"/>
    <property type="evidence" value="ECO:0007669"/>
    <property type="project" value="UniProtKB-UniRule"/>
</dbReference>
<gene>
    <name evidence="6 7" type="primary">nhaA</name>
    <name evidence="7" type="ORF">GTC17254_25120</name>
</gene>
<feature type="transmembrane region" description="Helical" evidence="6">
    <location>
        <begin position="346"/>
        <end position="369"/>
    </location>
</feature>
<evidence type="ECO:0000256" key="3">
    <source>
        <dbReference type="ARBA" id="ARBA00022692"/>
    </source>
</evidence>
<feature type="transmembrane region" description="Helical" evidence="6">
    <location>
        <begin position="75"/>
        <end position="92"/>
    </location>
</feature>
<proteinExistence type="inferred from homology"/>
<evidence type="ECO:0000256" key="1">
    <source>
        <dbReference type="ARBA" id="ARBA00004429"/>
    </source>
</evidence>
<keyword evidence="2 6" id="KW-1003">Cell membrane</keyword>
<dbReference type="EMBL" id="AP035786">
    <property type="protein sequence ID" value="BFO74915.1"/>
    <property type="molecule type" value="Genomic_DNA"/>
</dbReference>
<feature type="transmembrane region" description="Helical" evidence="6">
    <location>
        <begin position="381"/>
        <end position="408"/>
    </location>
</feature>
<feature type="transmembrane region" description="Helical" evidence="6">
    <location>
        <begin position="134"/>
        <end position="156"/>
    </location>
</feature>
<keyword evidence="4 6" id="KW-1133">Transmembrane helix</keyword>
<sequence>MIQHYQQAIGRRVFMPIQLFMQKERASSIVLGLSVIIALLLANSPWREAYFAFFEQHFGFIWNGEPYLNFSLEHWVNDGLMSIFFFVIGLELKREFIGGELRHVRQVVLPIGAAVFGMLIPSLIYLVFNAGTPVAHGWGIPMATDIAFALAVLYLLGDRVPLSAKIFLTTLAIVDDLGSVLVIALFYTSNISMVSIGVGMLFLLLMFVGNKLGVKNVWFYGLIGVGGVWVCFLMSGVHATISAVLSAFMIPADSSIPEAAFIARLKRRMKNFEEAESNDVITLEEEQVEIISSVKRDTRNAIPPLQRLEHSIQPFVSFVIMPIFALANAGVSFVDMDTSMIFENHVAIGVMLGLLLGKPIGILSSVWLLTKLKIGKRDKAMSWRVLAGLGFLASIGFTMSMFVSVLAFTDSGSIVLAKIGIFAASILGGIIGYLLLRRA</sequence>
<feature type="transmembrane region" description="Helical" evidence="6">
    <location>
        <begin position="26"/>
        <end position="46"/>
    </location>
</feature>
<feature type="transmembrane region" description="Helical" evidence="6">
    <location>
        <begin position="168"/>
        <end position="187"/>
    </location>
</feature>
<keyword evidence="6" id="KW-0813">Transport</keyword>
<keyword evidence="6" id="KW-0739">Sodium transport</keyword>
<keyword evidence="6" id="KW-0406">Ion transport</keyword>
<keyword evidence="6" id="KW-0915">Sodium</keyword>
<evidence type="ECO:0000313" key="7">
    <source>
        <dbReference type="EMBL" id="BFO74915.1"/>
    </source>
</evidence>
<evidence type="ECO:0000256" key="2">
    <source>
        <dbReference type="ARBA" id="ARBA00022475"/>
    </source>
</evidence>
<dbReference type="AlphaFoldDB" id="A0AB33J3W4"/>
<dbReference type="GO" id="GO:0006885">
    <property type="term" value="P:regulation of pH"/>
    <property type="evidence" value="ECO:0007669"/>
    <property type="project" value="UniProtKB-UniRule"/>
</dbReference>
<evidence type="ECO:0000256" key="5">
    <source>
        <dbReference type="ARBA" id="ARBA00023136"/>
    </source>
</evidence>
<dbReference type="Pfam" id="PF06965">
    <property type="entry name" value="Na_H_antiport_1"/>
    <property type="match status" value="1"/>
</dbReference>
<dbReference type="InterPro" id="IPR023171">
    <property type="entry name" value="Na/H_antiporter_dom_sf"/>
</dbReference>
<keyword evidence="3 6" id="KW-0812">Transmembrane</keyword>
<feature type="transmembrane region" description="Helical" evidence="6">
    <location>
        <begin position="193"/>
        <end position="210"/>
    </location>
</feature>
<dbReference type="InterPro" id="IPR004670">
    <property type="entry name" value="NhaA"/>
</dbReference>
<feature type="transmembrane region" description="Helical" evidence="6">
    <location>
        <begin position="217"/>
        <end position="237"/>
    </location>
</feature>
<feature type="transmembrane region" description="Helical" evidence="6">
    <location>
        <begin position="243"/>
        <end position="263"/>
    </location>
</feature>
<name>A0AB33J3W4_9BACT</name>
<dbReference type="Gene3D" id="1.20.1530.10">
    <property type="entry name" value="Na+/H+ antiporter like domain"/>
    <property type="match status" value="1"/>
</dbReference>
<keyword evidence="5 6" id="KW-0472">Membrane</keyword>
<accession>A0AB33J3W4</accession>
<feature type="transmembrane region" description="Helical" evidence="6">
    <location>
        <begin position="414"/>
        <end position="436"/>
    </location>
</feature>
<dbReference type="PANTHER" id="PTHR30341">
    <property type="entry name" value="SODIUM ION/PROTON ANTIPORTER NHAA-RELATED"/>
    <property type="match status" value="1"/>
</dbReference>
<dbReference type="PANTHER" id="PTHR30341:SF0">
    <property type="entry name" value="NA(+)_H(+) ANTIPORTER NHAA"/>
    <property type="match status" value="1"/>
</dbReference>
<reference evidence="7" key="1">
    <citation type="submission" date="2024-07" db="EMBL/GenBank/DDBJ databases">
        <title>Complete genome sequence of Prevotella sp. YM-2024 GTC17254.</title>
        <authorList>
            <person name="Hayashi M."/>
            <person name="Muto Y."/>
            <person name="Tanaka K."/>
            <person name="Niwa H."/>
        </authorList>
    </citation>
    <scope>NUCLEOTIDE SEQUENCE</scope>
    <source>
        <strain evidence="7">GTC17254</strain>
    </source>
</reference>
<comment type="similarity">
    <text evidence="6">Belongs to the NhaA Na(+)/H(+) (TC 2.A.33) antiporter family.</text>
</comment>
<dbReference type="GO" id="GO:0005886">
    <property type="term" value="C:plasma membrane"/>
    <property type="evidence" value="ECO:0007669"/>
    <property type="project" value="UniProtKB-SubCell"/>
</dbReference>
<dbReference type="NCBIfam" id="TIGR00773">
    <property type="entry name" value="NhaA"/>
    <property type="match status" value="1"/>
</dbReference>
<feature type="transmembrane region" description="Helical" evidence="6">
    <location>
        <begin position="104"/>
        <end position="128"/>
    </location>
</feature>
<feature type="transmembrane region" description="Helical" evidence="6">
    <location>
        <begin position="315"/>
        <end position="334"/>
    </location>
</feature>